<dbReference type="EMBL" id="VSRR010000168">
    <property type="protein sequence ID" value="MPC11541.1"/>
    <property type="molecule type" value="Genomic_DNA"/>
</dbReference>
<name>A0A5B7CRS8_PORTR</name>
<dbReference type="AlphaFoldDB" id="A0A5B7CRS8"/>
<protein>
    <submittedName>
        <fullName evidence="2">Uncharacterized protein</fullName>
    </submittedName>
</protein>
<dbReference type="Proteomes" id="UP000324222">
    <property type="component" value="Unassembled WGS sequence"/>
</dbReference>
<keyword evidence="3" id="KW-1185">Reference proteome</keyword>
<feature type="compositionally biased region" description="Basic and acidic residues" evidence="1">
    <location>
        <begin position="68"/>
        <end position="77"/>
    </location>
</feature>
<feature type="region of interest" description="Disordered" evidence="1">
    <location>
        <begin position="68"/>
        <end position="96"/>
    </location>
</feature>
<evidence type="ECO:0000313" key="2">
    <source>
        <dbReference type="EMBL" id="MPC11541.1"/>
    </source>
</evidence>
<evidence type="ECO:0000313" key="3">
    <source>
        <dbReference type="Proteomes" id="UP000324222"/>
    </source>
</evidence>
<comment type="caution">
    <text evidence="2">The sequence shown here is derived from an EMBL/GenBank/DDBJ whole genome shotgun (WGS) entry which is preliminary data.</text>
</comment>
<sequence length="96" mass="10690">MNMKTRHGILKGLHCSPASCLRHTSLPIFPPLPSLSPNLNLVHRAGVCQICLKHEPWHVAHLDSVTESRGDSQREPCRMISRTQPSGNFSVSLTNR</sequence>
<reference evidence="2 3" key="1">
    <citation type="submission" date="2019-05" db="EMBL/GenBank/DDBJ databases">
        <title>Another draft genome of Portunus trituberculatus and its Hox gene families provides insights of decapod evolution.</title>
        <authorList>
            <person name="Jeong J.-H."/>
            <person name="Song I."/>
            <person name="Kim S."/>
            <person name="Choi T."/>
            <person name="Kim D."/>
            <person name="Ryu S."/>
            <person name="Kim W."/>
        </authorList>
    </citation>
    <scope>NUCLEOTIDE SEQUENCE [LARGE SCALE GENOMIC DNA]</scope>
    <source>
        <tissue evidence="2">Muscle</tissue>
    </source>
</reference>
<organism evidence="2 3">
    <name type="scientific">Portunus trituberculatus</name>
    <name type="common">Swimming crab</name>
    <name type="synonym">Neptunus trituberculatus</name>
    <dbReference type="NCBI Taxonomy" id="210409"/>
    <lineage>
        <taxon>Eukaryota</taxon>
        <taxon>Metazoa</taxon>
        <taxon>Ecdysozoa</taxon>
        <taxon>Arthropoda</taxon>
        <taxon>Crustacea</taxon>
        <taxon>Multicrustacea</taxon>
        <taxon>Malacostraca</taxon>
        <taxon>Eumalacostraca</taxon>
        <taxon>Eucarida</taxon>
        <taxon>Decapoda</taxon>
        <taxon>Pleocyemata</taxon>
        <taxon>Brachyura</taxon>
        <taxon>Eubrachyura</taxon>
        <taxon>Portunoidea</taxon>
        <taxon>Portunidae</taxon>
        <taxon>Portuninae</taxon>
        <taxon>Portunus</taxon>
    </lineage>
</organism>
<evidence type="ECO:0000256" key="1">
    <source>
        <dbReference type="SAM" id="MobiDB-lite"/>
    </source>
</evidence>
<feature type="compositionally biased region" description="Polar residues" evidence="1">
    <location>
        <begin position="81"/>
        <end position="96"/>
    </location>
</feature>
<proteinExistence type="predicted"/>
<gene>
    <name evidence="2" type="ORF">E2C01_004209</name>
</gene>
<accession>A0A5B7CRS8</accession>